<name>R4KNU6_9FIRM</name>
<keyword evidence="3" id="KW-1185">Reference proteome</keyword>
<feature type="compositionally biased region" description="Acidic residues" evidence="1">
    <location>
        <begin position="31"/>
        <end position="40"/>
    </location>
</feature>
<dbReference type="AlphaFoldDB" id="R4KNU6"/>
<evidence type="ECO:0000313" key="2">
    <source>
        <dbReference type="EMBL" id="AGL02230.1"/>
    </source>
</evidence>
<accession>R4KNU6</accession>
<dbReference type="KEGG" id="dgi:Desgi_2829"/>
<reference evidence="2 3" key="1">
    <citation type="submission" date="2012-01" db="EMBL/GenBank/DDBJ databases">
        <title>Complete sequence of Desulfotomaculum gibsoniae DSM 7213.</title>
        <authorList>
            <consortium name="US DOE Joint Genome Institute"/>
            <person name="Lucas S."/>
            <person name="Han J."/>
            <person name="Lapidus A."/>
            <person name="Cheng J.-F."/>
            <person name="Goodwin L."/>
            <person name="Pitluck S."/>
            <person name="Peters L."/>
            <person name="Ovchinnikova G."/>
            <person name="Teshima H."/>
            <person name="Detter J.C."/>
            <person name="Han C."/>
            <person name="Tapia R."/>
            <person name="Land M."/>
            <person name="Hauser L."/>
            <person name="Kyrpides N."/>
            <person name="Ivanova N."/>
            <person name="Pagani I."/>
            <person name="Parshina S."/>
            <person name="Plugge C."/>
            <person name="Muyzer G."/>
            <person name="Kuever J."/>
            <person name="Ivanova A."/>
            <person name="Nazina T."/>
            <person name="Klenk H.-P."/>
            <person name="Brambilla E."/>
            <person name="Spring S."/>
            <person name="Stams A.F."/>
            <person name="Woyke T."/>
        </authorList>
    </citation>
    <scope>NUCLEOTIDE SEQUENCE [LARGE SCALE GENOMIC DNA]</scope>
    <source>
        <strain evidence="2 3">DSM 7213</strain>
    </source>
</reference>
<gene>
    <name evidence="2" type="ORF">Desgi_2829</name>
</gene>
<feature type="compositionally biased region" description="Basic and acidic residues" evidence="1">
    <location>
        <begin position="1"/>
        <end position="25"/>
    </location>
</feature>
<dbReference type="HOGENOM" id="CLU_3288445_0_0_9"/>
<evidence type="ECO:0000256" key="1">
    <source>
        <dbReference type="SAM" id="MobiDB-lite"/>
    </source>
</evidence>
<organism evidence="2 3">
    <name type="scientific">Desulfoscipio gibsoniae DSM 7213</name>
    <dbReference type="NCBI Taxonomy" id="767817"/>
    <lineage>
        <taxon>Bacteria</taxon>
        <taxon>Bacillati</taxon>
        <taxon>Bacillota</taxon>
        <taxon>Clostridia</taxon>
        <taxon>Eubacteriales</taxon>
        <taxon>Desulfallaceae</taxon>
        <taxon>Desulfoscipio</taxon>
    </lineage>
</organism>
<dbReference type="EMBL" id="CP003273">
    <property type="protein sequence ID" value="AGL02230.1"/>
    <property type="molecule type" value="Genomic_DNA"/>
</dbReference>
<dbReference type="Proteomes" id="UP000013520">
    <property type="component" value="Chromosome"/>
</dbReference>
<feature type="region of interest" description="Disordered" evidence="1">
    <location>
        <begin position="1"/>
        <end position="40"/>
    </location>
</feature>
<sequence length="40" mass="4743">MGFKDLEKRTRDYNKSADADRRELDDPQLTAEEEQDSIKQ</sequence>
<dbReference type="STRING" id="767817.Desgi_2829"/>
<proteinExistence type="predicted"/>
<protein>
    <submittedName>
        <fullName evidence="2">Uncharacterized protein</fullName>
    </submittedName>
</protein>
<dbReference type="RefSeq" id="WP_006523587.1">
    <property type="nucleotide sequence ID" value="NC_021184.1"/>
</dbReference>
<evidence type="ECO:0000313" key="3">
    <source>
        <dbReference type="Proteomes" id="UP000013520"/>
    </source>
</evidence>